<feature type="region of interest" description="Disordered" evidence="3">
    <location>
        <begin position="382"/>
        <end position="409"/>
    </location>
</feature>
<feature type="compositionally biased region" description="Gly residues" evidence="3">
    <location>
        <begin position="1"/>
        <end position="12"/>
    </location>
</feature>
<dbReference type="GO" id="GO:0000932">
    <property type="term" value="C:P-body"/>
    <property type="evidence" value="ECO:0007669"/>
    <property type="project" value="UniProtKB-SubCell"/>
</dbReference>
<dbReference type="GO" id="GO:0033962">
    <property type="term" value="P:P-body assembly"/>
    <property type="evidence" value="ECO:0007669"/>
    <property type="project" value="TreeGrafter"/>
</dbReference>
<name>A0AAQ3Q5J9_9LILI</name>
<protein>
    <recommendedName>
        <fullName evidence="6">Topoisomerase II-associated protein PAT1</fullName>
    </recommendedName>
</protein>
<feature type="compositionally biased region" description="Low complexity" evidence="3">
    <location>
        <begin position="191"/>
        <end position="206"/>
    </location>
</feature>
<feature type="region of interest" description="Disordered" evidence="3">
    <location>
        <begin position="161"/>
        <end position="207"/>
    </location>
</feature>
<dbReference type="EMBL" id="CP136891">
    <property type="protein sequence ID" value="WOK99540.1"/>
    <property type="molecule type" value="Genomic_DNA"/>
</dbReference>
<dbReference type="PANTHER" id="PTHR21551:SF0">
    <property type="entry name" value="PROTEIN ASSOCIATED WITH TOPO II RELATED-1, ISOFORM A"/>
    <property type="match status" value="1"/>
</dbReference>
<dbReference type="Proteomes" id="UP001327560">
    <property type="component" value="Chromosome 2"/>
</dbReference>
<sequence length="838" mass="92788">MMRGSAEGGGRPGNPNRPRDELGDFVVDNLLFDAAQYAFFGKEVMEEVELGGLEDDEGYNARLFGVDSEYHLPTTGDKEEVTPFGAKDAYEVEGLGSLSDIDDLASTFAKLNRVVNDPPSAGVIGERGSFSTESSSTVDWTLDEDYLNWIDQRILDAENNPEGKRWWSQPRPSPSRLSESKPLYRASSYPQQQQHQQQQLQQQKRQQYTREAILAPNSFFTSYTPPGARSQPLTNLTRHLSIPSLNTGLQLPGSSLFPYSDTQQHLGGFTRGLHYGADLSQIVPPGPAISSRTRSYLLNQSSVFSSENMLPNLLQQQLSLPSNLVASQLLTRHQQQRLQQVQPSHPHFSHLQTNLFSPHGSPPQLRNKFELSVVMPDLRERRSKASQKGRQHIRYAHQSDAGSTKSDNRWPQIRSKYMSPEEIESILKMQNAATHSSDPYVDDYYHQACLAKQSAGRLKQNFCPTAIKDTPTRSRGGNESHAYLQVDTSRRVPFSSIRRPRSLLEVDTPSSFGDGTHEQNSSVKPLDHEPLLAARITIEDGICVLLDVDDIDRLLQFNPPQDGGLQLMRRRQIFLEGLAASLNLVDPLSPSRVGHSVGLGPQDDIVFLRIVSVPKGRKLISRYLQLLNPGSDLVRVVCMAIFRHLRLLFGGLPSDSSAAETITSLANAVSLCVRNMELSALSACLAAVVCSSEQPPLRPIGSSAGDGATVAVKSILERATYLLTDPRAASNYNISNRTLWQASFDAFFALLAEYCLSKYDSIRRMLLVQSPNDSASGSEATIAVSREMPIDLLRASLPHTNDNQRNILLDFTQRSMPVTVSTDHRSISEPVTSESVPG</sequence>
<comment type="subcellular location">
    <subcellularLocation>
        <location evidence="1">Cytoplasm</location>
        <location evidence="1">P-body</location>
    </subcellularLocation>
</comment>
<keyword evidence="5" id="KW-1185">Reference proteome</keyword>
<dbReference type="GO" id="GO:0003723">
    <property type="term" value="F:RNA binding"/>
    <property type="evidence" value="ECO:0007669"/>
    <property type="project" value="TreeGrafter"/>
</dbReference>
<feature type="compositionally biased region" description="Polar residues" evidence="3">
    <location>
        <begin position="508"/>
        <end position="523"/>
    </location>
</feature>
<accession>A0AAQ3Q5J9</accession>
<evidence type="ECO:0000313" key="4">
    <source>
        <dbReference type="EMBL" id="WOK99540.1"/>
    </source>
</evidence>
<evidence type="ECO:0000256" key="1">
    <source>
        <dbReference type="ARBA" id="ARBA00004201"/>
    </source>
</evidence>
<dbReference type="InterPro" id="IPR039900">
    <property type="entry name" value="Pat1-like"/>
</dbReference>
<evidence type="ECO:0000256" key="3">
    <source>
        <dbReference type="SAM" id="MobiDB-lite"/>
    </source>
</evidence>
<evidence type="ECO:0000256" key="2">
    <source>
        <dbReference type="ARBA" id="ARBA00022490"/>
    </source>
</evidence>
<feature type="region of interest" description="Disordered" evidence="3">
    <location>
        <begin position="505"/>
        <end position="524"/>
    </location>
</feature>
<evidence type="ECO:0008006" key="6">
    <source>
        <dbReference type="Google" id="ProtNLM"/>
    </source>
</evidence>
<reference evidence="4 5" key="1">
    <citation type="submission" date="2023-10" db="EMBL/GenBank/DDBJ databases">
        <title>Chromosome-scale genome assembly provides insights into flower coloration mechanisms of Canna indica.</title>
        <authorList>
            <person name="Li C."/>
        </authorList>
    </citation>
    <scope>NUCLEOTIDE SEQUENCE [LARGE SCALE GENOMIC DNA]</scope>
    <source>
        <tissue evidence="4">Flower</tissue>
    </source>
</reference>
<proteinExistence type="predicted"/>
<dbReference type="AlphaFoldDB" id="A0AAQ3Q5J9"/>
<feature type="region of interest" description="Disordered" evidence="3">
    <location>
        <begin position="1"/>
        <end position="22"/>
    </location>
</feature>
<feature type="compositionally biased region" description="Basic residues" evidence="3">
    <location>
        <begin position="382"/>
        <end position="395"/>
    </location>
</feature>
<dbReference type="PANTHER" id="PTHR21551">
    <property type="entry name" value="TOPOISOMERASE II-ASSOCIATED PROTEIN PAT1"/>
    <property type="match status" value="1"/>
</dbReference>
<organism evidence="4 5">
    <name type="scientific">Canna indica</name>
    <name type="common">Indian-shot</name>
    <dbReference type="NCBI Taxonomy" id="4628"/>
    <lineage>
        <taxon>Eukaryota</taxon>
        <taxon>Viridiplantae</taxon>
        <taxon>Streptophyta</taxon>
        <taxon>Embryophyta</taxon>
        <taxon>Tracheophyta</taxon>
        <taxon>Spermatophyta</taxon>
        <taxon>Magnoliopsida</taxon>
        <taxon>Liliopsida</taxon>
        <taxon>Zingiberales</taxon>
        <taxon>Cannaceae</taxon>
        <taxon>Canna</taxon>
    </lineage>
</organism>
<evidence type="ECO:0000313" key="5">
    <source>
        <dbReference type="Proteomes" id="UP001327560"/>
    </source>
</evidence>
<keyword evidence="2" id="KW-0963">Cytoplasm</keyword>
<gene>
    <name evidence="4" type="ORF">Cni_G08252</name>
</gene>
<dbReference type="GO" id="GO:0000290">
    <property type="term" value="P:deadenylation-dependent decapping of nuclear-transcribed mRNA"/>
    <property type="evidence" value="ECO:0007669"/>
    <property type="project" value="InterPro"/>
</dbReference>